<gene>
    <name evidence="3" type="ORF">GM612_08305</name>
</gene>
<keyword evidence="4" id="KW-1185">Reference proteome</keyword>
<dbReference type="GO" id="GO:0003677">
    <property type="term" value="F:DNA binding"/>
    <property type="evidence" value="ECO:0007669"/>
    <property type="project" value="InterPro"/>
</dbReference>
<dbReference type="Proteomes" id="UP000466388">
    <property type="component" value="Unassembled WGS sequence"/>
</dbReference>
<dbReference type="GO" id="GO:0006313">
    <property type="term" value="P:DNA transposition"/>
    <property type="evidence" value="ECO:0007669"/>
    <property type="project" value="InterPro"/>
</dbReference>
<dbReference type="NCBIfam" id="NF033542">
    <property type="entry name" value="transpos_IS110"/>
    <property type="match status" value="1"/>
</dbReference>
<evidence type="ECO:0000259" key="1">
    <source>
        <dbReference type="Pfam" id="PF01548"/>
    </source>
</evidence>
<dbReference type="InterPro" id="IPR047650">
    <property type="entry name" value="Transpos_IS110"/>
</dbReference>
<feature type="domain" description="Transposase IS110-like N-terminal" evidence="1">
    <location>
        <begin position="4"/>
        <end position="157"/>
    </location>
</feature>
<name>A0A7X3C389_9LACO</name>
<dbReference type="Pfam" id="PF01548">
    <property type="entry name" value="DEDD_Tnp_IS110"/>
    <property type="match status" value="1"/>
</dbReference>
<dbReference type="InterPro" id="IPR003346">
    <property type="entry name" value="Transposase_20"/>
</dbReference>
<dbReference type="AlphaFoldDB" id="A0A7X3C389"/>
<feature type="domain" description="Transposase IS116/IS110/IS902 C-terminal" evidence="2">
    <location>
        <begin position="269"/>
        <end position="349"/>
    </location>
</feature>
<dbReference type="EMBL" id="WNJO01000008">
    <property type="protein sequence ID" value="MTV82647.1"/>
    <property type="molecule type" value="Genomic_DNA"/>
</dbReference>
<dbReference type="RefSeq" id="WP_343031851.1">
    <property type="nucleotide sequence ID" value="NZ_WNJO01000008.1"/>
</dbReference>
<dbReference type="GO" id="GO:0004803">
    <property type="term" value="F:transposase activity"/>
    <property type="evidence" value="ECO:0007669"/>
    <property type="project" value="InterPro"/>
</dbReference>
<sequence length="402" mass="46017">MYVIGIDVSRGHSDCALVRKDEVLREFKIKHDKNGFSQLLSIINDCKFAVTIVFETTGVYSSQLGCFCRQFKLDYVEMNPLDSSINMDSMRRNKTDRSDAVNLAFLQINQPGKVSRRHFIGGDYADLHVLSHQYFQLSVERGRVMNHLHAALEQSFPELNDIFIPIKSVLGLTTIKKYPHPNFLLGKSLDQMVTEIRSAVSLRLHTDTIRLHCQQVITAGQISYPAISADSMIIQVIRQYCDQIFDYNQRIDDVSKALIKLAQTLPEFRLISSIPGTGQKSTALLLGCVGNISRFTTYKQFNAFVGIDIRRYQSGASQKLDIINRRGRQDARKVLFEMIRSMLRNQSHLDNHIVDYYYLLKKGPHPKPDKIAVIACINRLNRTIINLVRTNQVYDFNKTSHK</sequence>
<dbReference type="InterPro" id="IPR002525">
    <property type="entry name" value="Transp_IS110-like_N"/>
</dbReference>
<accession>A0A7X3C389</accession>
<comment type="caution">
    <text evidence="3">The sequence shown here is derived from an EMBL/GenBank/DDBJ whole genome shotgun (WGS) entry which is preliminary data.</text>
</comment>
<reference evidence="3 4" key="1">
    <citation type="submission" date="2019-11" db="EMBL/GenBank/DDBJ databases">
        <title>Lactobacillus sp. nov. CRM56-3, isolated from fermented tea leaves.</title>
        <authorList>
            <person name="Phuengjayaem S."/>
            <person name="Tanasupawat S."/>
        </authorList>
    </citation>
    <scope>NUCLEOTIDE SEQUENCE [LARGE SCALE GENOMIC DNA]</scope>
    <source>
        <strain evidence="3 4">CRM56-3</strain>
    </source>
</reference>
<proteinExistence type="predicted"/>
<dbReference type="Pfam" id="PF02371">
    <property type="entry name" value="Transposase_20"/>
    <property type="match status" value="1"/>
</dbReference>
<evidence type="ECO:0000259" key="2">
    <source>
        <dbReference type="Pfam" id="PF02371"/>
    </source>
</evidence>
<evidence type="ECO:0000313" key="4">
    <source>
        <dbReference type="Proteomes" id="UP000466388"/>
    </source>
</evidence>
<dbReference type="PANTHER" id="PTHR33055">
    <property type="entry name" value="TRANSPOSASE FOR INSERTION SEQUENCE ELEMENT IS1111A"/>
    <property type="match status" value="1"/>
</dbReference>
<protein>
    <submittedName>
        <fullName evidence="3">IS110 family transposase</fullName>
    </submittedName>
</protein>
<evidence type="ECO:0000313" key="3">
    <source>
        <dbReference type="EMBL" id="MTV82647.1"/>
    </source>
</evidence>
<organism evidence="3 4">
    <name type="scientific">Secundilactobacillus folii</name>
    <dbReference type="NCBI Taxonomy" id="2678357"/>
    <lineage>
        <taxon>Bacteria</taxon>
        <taxon>Bacillati</taxon>
        <taxon>Bacillota</taxon>
        <taxon>Bacilli</taxon>
        <taxon>Lactobacillales</taxon>
        <taxon>Lactobacillaceae</taxon>
        <taxon>Secundilactobacillus</taxon>
    </lineage>
</organism>